<dbReference type="Proteomes" id="UP000729290">
    <property type="component" value="Unassembled WGS sequence"/>
</dbReference>
<evidence type="ECO:0000313" key="1">
    <source>
        <dbReference type="EMBL" id="MBM6877087.1"/>
    </source>
</evidence>
<comment type="caution">
    <text evidence="1">The sequence shown here is derived from an EMBL/GenBank/DDBJ whole genome shotgun (WGS) entry which is preliminary data.</text>
</comment>
<protein>
    <submittedName>
        <fullName evidence="1">Uncharacterized protein</fullName>
    </submittedName>
</protein>
<dbReference type="RefSeq" id="WP_205133003.1">
    <property type="nucleotide sequence ID" value="NZ_JACSNT010000003.1"/>
</dbReference>
<accession>A0ABS2G7F1</accession>
<evidence type="ECO:0000313" key="2">
    <source>
        <dbReference type="Proteomes" id="UP000729290"/>
    </source>
</evidence>
<name>A0ABS2G7F1_9FIRM</name>
<sequence length="163" mass="18886">MERQDWQNVVKEAAIKEIHDYFSLTVYGEEAPQKIKTPCFTVTQKECTQKRLLGQRREMRLTLEVVYHTEDRRAGREEAAAVADGLYDCLWIIGGSEKFCAQSMSHEMKEGKLVFQVCYVWHMIRQEEEILMQRLEYNGRKVVGYEQDGEIQQGTAGGQSEVS</sequence>
<dbReference type="EMBL" id="JACSNV010000003">
    <property type="protein sequence ID" value="MBM6877087.1"/>
    <property type="molecule type" value="Genomic_DNA"/>
</dbReference>
<dbReference type="InterPro" id="IPR049254">
    <property type="entry name" value="Phage_tail_terminator"/>
</dbReference>
<gene>
    <name evidence="1" type="ORF">H9X83_02790</name>
</gene>
<proteinExistence type="predicted"/>
<dbReference type="Pfam" id="PF20765">
    <property type="entry name" value="Phage_tail_terminator_8"/>
    <property type="match status" value="1"/>
</dbReference>
<keyword evidence="2" id="KW-1185">Reference proteome</keyword>
<reference evidence="1 2" key="1">
    <citation type="journal article" date="2021" name="Sci. Rep.">
        <title>The distribution of antibiotic resistance genes in chicken gut microbiota commensals.</title>
        <authorList>
            <person name="Juricova H."/>
            <person name="Matiasovicova J."/>
            <person name="Kubasova T."/>
            <person name="Cejkova D."/>
            <person name="Rychlik I."/>
        </authorList>
    </citation>
    <scope>NUCLEOTIDE SEQUENCE [LARGE SCALE GENOMIC DNA]</scope>
    <source>
        <strain evidence="1 2">An431b</strain>
    </source>
</reference>
<organism evidence="1 2">
    <name type="scientific">Anaerotignum lactatifermentans</name>
    <dbReference type="NCBI Taxonomy" id="160404"/>
    <lineage>
        <taxon>Bacteria</taxon>
        <taxon>Bacillati</taxon>
        <taxon>Bacillota</taxon>
        <taxon>Clostridia</taxon>
        <taxon>Lachnospirales</taxon>
        <taxon>Anaerotignaceae</taxon>
        <taxon>Anaerotignum</taxon>
    </lineage>
</organism>